<reference evidence="3" key="3">
    <citation type="submission" date="2024-03" db="EMBL/GenBank/DDBJ databases">
        <title>The Genome Sequence of Enterococcus sp. DIV0242b.</title>
        <authorList>
            <consortium name="The Broad Institute Genomics Platform"/>
            <consortium name="The Broad Institute Microbial Omics Core"/>
            <consortium name="The Broad Institute Genomic Center for Infectious Diseases"/>
            <person name="Earl A."/>
            <person name="Manson A."/>
            <person name="Gilmore M."/>
            <person name="Schwartman J."/>
            <person name="Shea T."/>
            <person name="Abouelleil A."/>
            <person name="Cao P."/>
            <person name="Chapman S."/>
            <person name="Cusick C."/>
            <person name="Young S."/>
            <person name="Neafsey D."/>
            <person name="Nusbaum C."/>
            <person name="Birren B."/>
        </authorList>
    </citation>
    <scope>NUCLEOTIDE SEQUENCE</scope>
    <source>
        <strain evidence="3">9E7_DIV0242</strain>
    </source>
</reference>
<keyword evidence="4" id="KW-1185">Reference proteome</keyword>
<reference evidence="3" key="2">
    <citation type="submission" date="2017-05" db="EMBL/GenBank/DDBJ databases">
        <authorList>
            <consortium name="The Broad Institute Genomics Platform"/>
            <consortium name="The Broad Institute Genomic Center for Infectious Diseases"/>
            <person name="Earl A."/>
            <person name="Manson A."/>
            <person name="Schwartman J."/>
            <person name="Gilmore M."/>
            <person name="Abouelleil A."/>
            <person name="Cao P."/>
            <person name="Chapman S."/>
            <person name="Cusick C."/>
            <person name="Shea T."/>
            <person name="Young S."/>
            <person name="Neafsey D."/>
            <person name="Nusbaum C."/>
            <person name="Birren B."/>
        </authorList>
    </citation>
    <scope>NUCLEOTIDE SEQUENCE</scope>
    <source>
        <strain evidence="3">9E7_DIV0242</strain>
    </source>
</reference>
<dbReference type="Proteomes" id="UP000195141">
    <property type="component" value="Chromosome"/>
</dbReference>
<dbReference type="InterPro" id="IPR009326">
    <property type="entry name" value="DUF984"/>
</dbReference>
<dbReference type="Gene3D" id="3.10.400.10">
    <property type="entry name" value="Sulfate adenylyltransferase"/>
    <property type="match status" value="1"/>
</dbReference>
<dbReference type="EMBL" id="CP147247">
    <property type="protein sequence ID" value="WYJ92257.1"/>
    <property type="molecule type" value="Genomic_DNA"/>
</dbReference>
<reference evidence="2" key="1">
    <citation type="submission" date="2017-05" db="EMBL/GenBank/DDBJ databases">
        <title>The Genome Sequence of Enterococcus sp. 9E7_DIV0242.</title>
        <authorList>
            <consortium name="The Broad Institute Genomics Platform"/>
            <consortium name="The Broad Institute Genomic Center for Infectious Diseases"/>
            <person name="Earl A."/>
            <person name="Manson A."/>
            <person name="Schwartman J."/>
            <person name="Gilmore M."/>
            <person name="Abouelleil A."/>
            <person name="Cao P."/>
            <person name="Chapman S."/>
            <person name="Cusick C."/>
            <person name="Shea T."/>
            <person name="Young S."/>
            <person name="Neafsey D."/>
            <person name="Nusbaum C."/>
            <person name="Birren B."/>
        </authorList>
    </citation>
    <scope>NUCLEOTIDE SEQUENCE [LARGE SCALE GENOMIC DNA]</scope>
    <source>
        <strain evidence="2">9E7_DIV0242</strain>
    </source>
</reference>
<dbReference type="EMBL" id="NGMM01000003">
    <property type="protein sequence ID" value="OTP15944.1"/>
    <property type="molecule type" value="Genomic_DNA"/>
</dbReference>
<dbReference type="CDD" id="cd06553">
    <property type="entry name" value="ASCH_Ef3133_like"/>
    <property type="match status" value="1"/>
</dbReference>
<dbReference type="PANTHER" id="PTHR39203:SF1">
    <property type="entry name" value="CYTOPLASMIC PROTEIN"/>
    <property type="match status" value="1"/>
</dbReference>
<name>A0A242K6W1_9ENTE</name>
<evidence type="ECO:0000313" key="4">
    <source>
        <dbReference type="Proteomes" id="UP000195141"/>
    </source>
</evidence>
<dbReference type="AlphaFoldDB" id="A0A242K6W1"/>
<protein>
    <recommendedName>
        <fullName evidence="1">ASCH domain-containing protein</fullName>
    </recommendedName>
</protein>
<sequence length="154" mass="17808">MIEEFWQAYLATVDEKSGIADQLYQSWHFMTDDPKDEAFADELTELVKNGEKTATATLAYIYERNQEPMPQVGSYHILTTFAGRPTNVVRVTKTSCVPFSEVSAEHAYLEGEGDRSLAYWRAIHHCFFTELMESFDKEFSEDLMVLCFEFIVVY</sequence>
<dbReference type="InterPro" id="IPR007374">
    <property type="entry name" value="ASCH_domain"/>
</dbReference>
<feature type="domain" description="ASCH" evidence="1">
    <location>
        <begin position="27"/>
        <end position="154"/>
    </location>
</feature>
<dbReference type="SMART" id="SM01022">
    <property type="entry name" value="ASCH"/>
    <property type="match status" value="1"/>
</dbReference>
<dbReference type="RefSeq" id="WP_170924773.1">
    <property type="nucleotide sequence ID" value="NZ_CP147247.1"/>
</dbReference>
<dbReference type="PIRSF" id="PIRSF021320">
    <property type="entry name" value="DUF984"/>
    <property type="match status" value="1"/>
</dbReference>
<proteinExistence type="predicted"/>
<evidence type="ECO:0000259" key="1">
    <source>
        <dbReference type="SMART" id="SM01022"/>
    </source>
</evidence>
<accession>A0A242K6W1</accession>
<dbReference type="PANTHER" id="PTHR39203">
    <property type="entry name" value="CYTOPLASMIC PROTEIN-RELATED"/>
    <property type="match status" value="1"/>
</dbReference>
<gene>
    <name evidence="2" type="ORF">A5888_002158</name>
    <name evidence="3" type="ORF">A5888_004030</name>
</gene>
<evidence type="ECO:0000313" key="2">
    <source>
        <dbReference type="EMBL" id="OTP15944.1"/>
    </source>
</evidence>
<organism evidence="2">
    <name type="scientific">Candidatus Enterococcus clewellii</name>
    <dbReference type="NCBI Taxonomy" id="1834193"/>
    <lineage>
        <taxon>Bacteria</taxon>
        <taxon>Bacillati</taxon>
        <taxon>Bacillota</taxon>
        <taxon>Bacilli</taxon>
        <taxon>Lactobacillales</taxon>
        <taxon>Enterococcaceae</taxon>
        <taxon>Enterococcus</taxon>
    </lineage>
</organism>
<evidence type="ECO:0000313" key="3">
    <source>
        <dbReference type="EMBL" id="WYJ92257.1"/>
    </source>
</evidence>
<dbReference type="Pfam" id="PF04266">
    <property type="entry name" value="ASCH"/>
    <property type="match status" value="1"/>
</dbReference>
<dbReference type="SUPFAM" id="SSF88697">
    <property type="entry name" value="PUA domain-like"/>
    <property type="match status" value="1"/>
</dbReference>
<dbReference type="InterPro" id="IPR015947">
    <property type="entry name" value="PUA-like_sf"/>
</dbReference>